<keyword evidence="2" id="KW-1133">Transmembrane helix</keyword>
<dbReference type="OrthoDB" id="9785285at2"/>
<dbReference type="HOGENOM" id="CLU_050982_0_1_0"/>
<dbReference type="Gene3D" id="3.30.70.1450">
    <property type="entry name" value="Regulator of K+ conductance, C-terminal domain"/>
    <property type="match status" value="1"/>
</dbReference>
<dbReference type="InterPro" id="IPR036721">
    <property type="entry name" value="RCK_C_sf"/>
</dbReference>
<dbReference type="InterPro" id="IPR003148">
    <property type="entry name" value="RCK_N"/>
</dbReference>
<gene>
    <name evidence="5" type="ordered locus">Plabr_2913</name>
</gene>
<dbReference type="Gene3D" id="1.10.287.70">
    <property type="match status" value="1"/>
</dbReference>
<dbReference type="InterPro" id="IPR036291">
    <property type="entry name" value="NAD(P)-bd_dom_sf"/>
</dbReference>
<dbReference type="PANTHER" id="PTHR43833">
    <property type="entry name" value="POTASSIUM CHANNEL PROTEIN 2-RELATED-RELATED"/>
    <property type="match status" value="1"/>
</dbReference>
<dbReference type="Pfam" id="PF02080">
    <property type="entry name" value="TrkA_C"/>
    <property type="match status" value="1"/>
</dbReference>
<dbReference type="Gene3D" id="3.40.50.720">
    <property type="entry name" value="NAD(P)-binding Rossmann-like Domain"/>
    <property type="match status" value="1"/>
</dbReference>
<name>F0SFQ2_RUBBR</name>
<dbReference type="EMBL" id="CP002546">
    <property type="protein sequence ID" value="ADY60512.1"/>
    <property type="molecule type" value="Genomic_DNA"/>
</dbReference>
<dbReference type="Proteomes" id="UP000006860">
    <property type="component" value="Chromosome"/>
</dbReference>
<evidence type="ECO:0000313" key="6">
    <source>
        <dbReference type="Proteomes" id="UP000006860"/>
    </source>
</evidence>
<organism evidence="5 6">
    <name type="scientific">Rubinisphaera brasiliensis (strain ATCC 49424 / DSM 5305 / JCM 21570 / IAM 15109 / NBRC 103401 / IFAM 1448)</name>
    <name type="common">Planctomyces brasiliensis</name>
    <dbReference type="NCBI Taxonomy" id="756272"/>
    <lineage>
        <taxon>Bacteria</taxon>
        <taxon>Pseudomonadati</taxon>
        <taxon>Planctomycetota</taxon>
        <taxon>Planctomycetia</taxon>
        <taxon>Planctomycetales</taxon>
        <taxon>Planctomycetaceae</taxon>
        <taxon>Rubinisphaera</taxon>
    </lineage>
</organism>
<keyword evidence="2" id="KW-0812">Transmembrane</keyword>
<comment type="subcellular location">
    <subcellularLocation>
        <location evidence="1">Cell membrane</location>
        <topology evidence="1">Multi-pass membrane protein</topology>
    </subcellularLocation>
</comment>
<dbReference type="GO" id="GO:0005886">
    <property type="term" value="C:plasma membrane"/>
    <property type="evidence" value="ECO:0007669"/>
    <property type="project" value="UniProtKB-SubCell"/>
</dbReference>
<accession>F0SFQ2</accession>
<dbReference type="PROSITE" id="PS51201">
    <property type="entry name" value="RCK_N"/>
    <property type="match status" value="1"/>
</dbReference>
<evidence type="ECO:0000256" key="2">
    <source>
        <dbReference type="SAM" id="Phobius"/>
    </source>
</evidence>
<reference evidence="6" key="1">
    <citation type="submission" date="2011-02" db="EMBL/GenBank/DDBJ databases">
        <title>The complete genome of Planctomyces brasiliensis DSM 5305.</title>
        <authorList>
            <person name="Lucas S."/>
            <person name="Copeland A."/>
            <person name="Lapidus A."/>
            <person name="Bruce D."/>
            <person name="Goodwin L."/>
            <person name="Pitluck S."/>
            <person name="Kyrpides N."/>
            <person name="Mavromatis K."/>
            <person name="Pagani I."/>
            <person name="Ivanova N."/>
            <person name="Ovchinnikova G."/>
            <person name="Lu M."/>
            <person name="Detter J.C."/>
            <person name="Han C."/>
            <person name="Land M."/>
            <person name="Hauser L."/>
            <person name="Markowitz V."/>
            <person name="Cheng J.-F."/>
            <person name="Hugenholtz P."/>
            <person name="Woyke T."/>
            <person name="Wu D."/>
            <person name="Tindall B."/>
            <person name="Pomrenke H.G."/>
            <person name="Brambilla E."/>
            <person name="Klenk H.-P."/>
            <person name="Eisen J.A."/>
        </authorList>
    </citation>
    <scope>NUCLEOTIDE SEQUENCE [LARGE SCALE GENOMIC DNA]</scope>
    <source>
        <strain evidence="6">ATCC 49424 / DSM 5305 / JCM 21570 / NBRC 103401 / IFAM 1448</strain>
    </source>
</reference>
<dbReference type="InterPro" id="IPR050721">
    <property type="entry name" value="Trk_Ktr_HKT_K-transport"/>
</dbReference>
<evidence type="ECO:0000313" key="5">
    <source>
        <dbReference type="EMBL" id="ADY60512.1"/>
    </source>
</evidence>
<evidence type="ECO:0000259" key="4">
    <source>
        <dbReference type="PROSITE" id="PS51202"/>
    </source>
</evidence>
<evidence type="ECO:0000256" key="1">
    <source>
        <dbReference type="ARBA" id="ARBA00004651"/>
    </source>
</evidence>
<feature type="domain" description="RCK N-terminal" evidence="3">
    <location>
        <begin position="127"/>
        <end position="245"/>
    </location>
</feature>
<proteinExistence type="predicted"/>
<protein>
    <submittedName>
        <fullName evidence="5">TrkA-N domain protein</fullName>
    </submittedName>
</protein>
<dbReference type="SUPFAM" id="SSF81324">
    <property type="entry name" value="Voltage-gated potassium channels"/>
    <property type="match status" value="1"/>
</dbReference>
<dbReference type="GO" id="GO:0008324">
    <property type="term" value="F:monoatomic cation transmembrane transporter activity"/>
    <property type="evidence" value="ECO:0007669"/>
    <property type="project" value="InterPro"/>
</dbReference>
<dbReference type="InterPro" id="IPR013099">
    <property type="entry name" value="K_chnl_dom"/>
</dbReference>
<dbReference type="PROSITE" id="PS51202">
    <property type="entry name" value="RCK_C"/>
    <property type="match status" value="1"/>
</dbReference>
<dbReference type="SUPFAM" id="SSF116726">
    <property type="entry name" value="TrkA C-terminal domain-like"/>
    <property type="match status" value="1"/>
</dbReference>
<evidence type="ECO:0000259" key="3">
    <source>
        <dbReference type="PROSITE" id="PS51201"/>
    </source>
</evidence>
<keyword evidence="6" id="KW-1185">Reference proteome</keyword>
<dbReference type="SUPFAM" id="SSF51735">
    <property type="entry name" value="NAD(P)-binding Rossmann-fold domains"/>
    <property type="match status" value="1"/>
</dbReference>
<feature type="transmembrane region" description="Helical" evidence="2">
    <location>
        <begin position="29"/>
        <end position="49"/>
    </location>
</feature>
<sequence length="348" mass="37984">MSSTSANDGPLEATLETEATIRKAMRRPLIILGMLTLLILIGMFGFRWIGGSPWMDSLYLAVVTLTTLGSRDPASNEATMAFTVLYLACGLGLFSYSLFSLGQSLLDEQVRIYWSYRKMLTRVRAMQGHHIICGQGRMGLTICKHLAERSQPFVVIDCNSEKLESTCRAQDWPFLVGDATDDELLLNAGIKQAKSLASVLPSDADNVYVVLSARMLNADLQIVSRASNDKAIEKIERAGATRVISPFSSGGVNMARLMINPSLESFMEVAQTGENDLELIEFEVADSSAYCGKKLSETSLGDRGVMILGIIRKSGERLLPPPSSTVISSGDKMFAFGRASVVYELIDL</sequence>
<dbReference type="Pfam" id="PF07885">
    <property type="entry name" value="Ion_trans_2"/>
    <property type="match status" value="1"/>
</dbReference>
<feature type="transmembrane region" description="Helical" evidence="2">
    <location>
        <begin position="78"/>
        <end position="99"/>
    </location>
</feature>
<dbReference type="GO" id="GO:0006813">
    <property type="term" value="P:potassium ion transport"/>
    <property type="evidence" value="ECO:0007669"/>
    <property type="project" value="InterPro"/>
</dbReference>
<dbReference type="eggNOG" id="COG1226">
    <property type="taxonomic scope" value="Bacteria"/>
</dbReference>
<dbReference type="STRING" id="756272.Plabr_2913"/>
<keyword evidence="2" id="KW-0472">Membrane</keyword>
<dbReference type="PANTHER" id="PTHR43833:SF9">
    <property type="entry name" value="POTASSIUM CHANNEL PROTEIN YUGO-RELATED"/>
    <property type="match status" value="1"/>
</dbReference>
<feature type="domain" description="RCK C-terminal" evidence="4">
    <location>
        <begin position="267"/>
        <end position="348"/>
    </location>
</feature>
<dbReference type="Pfam" id="PF02254">
    <property type="entry name" value="TrkA_N"/>
    <property type="match status" value="1"/>
</dbReference>
<dbReference type="AlphaFoldDB" id="F0SFQ2"/>
<dbReference type="InterPro" id="IPR006037">
    <property type="entry name" value="RCK_C"/>
</dbReference>
<dbReference type="KEGG" id="pbs:Plabr_2913"/>